<dbReference type="PROSITE" id="PS51186">
    <property type="entry name" value="GNAT"/>
    <property type="match status" value="1"/>
</dbReference>
<evidence type="ECO:0000313" key="3">
    <source>
        <dbReference type="Proteomes" id="UP000534306"/>
    </source>
</evidence>
<dbReference type="SUPFAM" id="SSF55729">
    <property type="entry name" value="Acyl-CoA N-acyltransferases (Nat)"/>
    <property type="match status" value="1"/>
</dbReference>
<feature type="domain" description="N-acetyltransferase" evidence="1">
    <location>
        <begin position="4"/>
        <end position="182"/>
    </location>
</feature>
<sequence length="182" mass="19891">MARLVVPTVTVQGSFLAAWDEWGVEAERWMGAEAFVGGEEEQWSREEAADPGEFRRLVEGIVGAAEPGAVLAAGIVPYTMLWFVEGDEWLGRLSIRHELTPHLLELGGHIGYGVRPSARRRGYATQMLVQALPVAAELGIDPALVTCDADNVASRKVIEAAGGELEDERHGKLRFWVATKLK</sequence>
<dbReference type="InterPro" id="IPR016181">
    <property type="entry name" value="Acyl_CoA_acyltransferase"/>
</dbReference>
<evidence type="ECO:0000259" key="1">
    <source>
        <dbReference type="PROSITE" id="PS51186"/>
    </source>
</evidence>
<gene>
    <name evidence="2" type="ORF">HPO96_23620</name>
</gene>
<dbReference type="EMBL" id="JABJRC010000006">
    <property type="protein sequence ID" value="NOL43239.1"/>
    <property type="molecule type" value="Genomic_DNA"/>
</dbReference>
<dbReference type="Gene3D" id="3.40.630.30">
    <property type="match status" value="1"/>
</dbReference>
<evidence type="ECO:0000313" key="2">
    <source>
        <dbReference type="EMBL" id="NOL43239.1"/>
    </source>
</evidence>
<dbReference type="PANTHER" id="PTHR39173">
    <property type="entry name" value="ACETYLTRANSFERASE"/>
    <property type="match status" value="1"/>
</dbReference>
<comment type="caution">
    <text evidence="2">The sequence shown here is derived from an EMBL/GenBank/DDBJ whole genome shotgun (WGS) entry which is preliminary data.</text>
</comment>
<organism evidence="2 3">
    <name type="scientific">Kribbella sandramycini</name>
    <dbReference type="NCBI Taxonomy" id="60450"/>
    <lineage>
        <taxon>Bacteria</taxon>
        <taxon>Bacillati</taxon>
        <taxon>Actinomycetota</taxon>
        <taxon>Actinomycetes</taxon>
        <taxon>Propionibacteriales</taxon>
        <taxon>Kribbellaceae</taxon>
        <taxon>Kribbella</taxon>
    </lineage>
</organism>
<dbReference type="InterPro" id="IPR000182">
    <property type="entry name" value="GNAT_dom"/>
</dbReference>
<dbReference type="GO" id="GO:0016747">
    <property type="term" value="F:acyltransferase activity, transferring groups other than amino-acyl groups"/>
    <property type="evidence" value="ECO:0007669"/>
    <property type="project" value="InterPro"/>
</dbReference>
<proteinExistence type="predicted"/>
<dbReference type="AlphaFoldDB" id="A0A7Y4L2M2"/>
<dbReference type="PANTHER" id="PTHR39173:SF1">
    <property type="entry name" value="ACETYLTRANSFERASE"/>
    <property type="match status" value="1"/>
</dbReference>
<accession>A0A7Y4L2M2</accession>
<dbReference type="Pfam" id="PF13302">
    <property type="entry name" value="Acetyltransf_3"/>
    <property type="match status" value="1"/>
</dbReference>
<reference evidence="2 3" key="1">
    <citation type="submission" date="2020-05" db="EMBL/GenBank/DDBJ databases">
        <title>Genome sequence of Kribbella sandramycini ATCC 39419.</title>
        <authorList>
            <person name="Maclea K.S."/>
            <person name="Fair J.L."/>
        </authorList>
    </citation>
    <scope>NUCLEOTIDE SEQUENCE [LARGE SCALE GENOMIC DNA]</scope>
    <source>
        <strain evidence="2 3">ATCC 39419</strain>
    </source>
</reference>
<keyword evidence="2" id="KW-0808">Transferase</keyword>
<keyword evidence="3" id="KW-1185">Reference proteome</keyword>
<name>A0A7Y4L2M2_9ACTN</name>
<dbReference type="Proteomes" id="UP000534306">
    <property type="component" value="Unassembled WGS sequence"/>
</dbReference>
<protein>
    <submittedName>
        <fullName evidence="2">GNAT family N-acetyltransferase</fullName>
    </submittedName>
</protein>